<accession>C3K0F0</accession>
<dbReference type="KEGG" id="pfs:PFLU_4386"/>
<evidence type="ECO:0000256" key="1">
    <source>
        <dbReference type="SAM" id="MobiDB-lite"/>
    </source>
</evidence>
<sequence length="918" mass="100188">MGVSAMAKPKAPEKNADPVVAASSRAPEPKGAAPMRLPATANQLLQPKVSEATANNTLPPMKVTAGTDLTITAAIASGVEIKVYWAIRGREAKPVFTALAQGTGSAGVQVPIPAWVIGFCIGHTLTIWYETADDSSVRLDLFVEVIDPSEMPAPTFLDLTFADGSRWLDMKTFPGNARVELCAWPFVAAGQRLWVEAVGNEHLSPYRFNWILEDHVVTAQQAHSGFCFLLDIVRAWLAANEDWSSVTIHSAVTYDGVPGTAPEDPSISHIPANAHPLRRATANLRLGEPELILRAPTVREATYVDGQGYLINPANAVDGLHVVVEYDGMRPGDVVCLTFEGTPGAGSPTVPCVEVQQGQTSLEFHLPPSAASHNFGERVTASYTVQRGKTWPSPPFQAQVLNPVDLTDVTVEEATDGKLCLNNFLDNATAIVPKWDYIALGQLCWMWIVGKLEDGSPFLWSVLDAEPVCPEWLAGGVSTALDRQSLEKLADCLVFDIHFAVNFRGKPNQADAIAFRSSSLQLVQADLQLEAPSVREAVGRELTVWNGRDGVTVRVQYPRMSPHHTLTVCWKQAGVCLPLPSQPGNLEPGYVDFPIPREAVIHGIGKTVSISFSVVSRCKQQTSPALELDISVPVPMRLPTPVVPQATPPAVQDGILDMAAFSGDADIIVYSQEHERAWWFALAGQSVWLKCTGTKKDGTPHTFYAVQGRLLTAQEASNGLKALMSRAELDLLKHDTGISFTCLVAPDGNELESNAIVFPTLRVIIRKPLECKTEDFESLPLGRFGEGNSVQTPLMKITFEAGSGVAGIVTYGNDQFYSGKHFVMCENEGEQNPPQLHRIDFPHALESIRFAWSWKQAPATVTFYNQAGGVITKLDYDDDWRGGFWVKHVTEPGTAIAWMTILVRDYSFIDNFEMCYRV</sequence>
<dbReference type="EMBL" id="OV986001">
    <property type="protein sequence ID" value="CAI2798565.1"/>
    <property type="molecule type" value="Genomic_DNA"/>
</dbReference>
<evidence type="ECO:0000313" key="3">
    <source>
        <dbReference type="EMBL" id="CAY51021.1"/>
    </source>
</evidence>
<protein>
    <submittedName>
        <fullName evidence="3">Uncharacterized protein</fullName>
    </submittedName>
</protein>
<name>C3K0F0_PSEFS</name>
<proteinExistence type="predicted"/>
<gene>
    <name evidence="3" type="ordered locus">PFLU_4386</name>
</gene>
<organism evidence="3">
    <name type="scientific">Pseudomonas fluorescens (strain SBW25)</name>
    <dbReference type="NCBI Taxonomy" id="216595"/>
    <lineage>
        <taxon>Bacteria</taxon>
        <taxon>Pseudomonadati</taxon>
        <taxon>Pseudomonadota</taxon>
        <taxon>Gammaproteobacteria</taxon>
        <taxon>Pseudomonadales</taxon>
        <taxon>Pseudomonadaceae</taxon>
        <taxon>Pseudomonas</taxon>
    </lineage>
</organism>
<dbReference type="EMBL" id="AM181176">
    <property type="protein sequence ID" value="CAY51021.1"/>
    <property type="molecule type" value="Genomic_DNA"/>
</dbReference>
<reference evidence="3" key="1">
    <citation type="journal article" date="2009" name="Genome Biol.">
        <title>Genomic and genetic analyses of diversity and plant interactions of Pseudomonas fluorescens.</title>
        <authorList>
            <person name="Silby M.W."/>
            <person name="Cerdeno-Tarraga A.M."/>
            <person name="Vernikos G.S."/>
            <person name="Giddens S.R."/>
            <person name="Jackson R.W."/>
            <person name="Preston G.M."/>
            <person name="Zhang X.X."/>
            <person name="Moon C.D."/>
            <person name="Gehrig S.M."/>
            <person name="Godfrey S.A."/>
            <person name="Knight C.G."/>
            <person name="Malone J.G."/>
            <person name="Robinson Z."/>
            <person name="Spiers A.J."/>
            <person name="Harris S."/>
            <person name="Challis G.L."/>
            <person name="Yaxley A.M."/>
            <person name="Harris D."/>
            <person name="Seeger K."/>
            <person name="Murphy L."/>
            <person name="Rutter S."/>
            <person name="Squares R."/>
            <person name="Quail M.A."/>
            <person name="Saunders E."/>
            <person name="Mavromatis K."/>
            <person name="Brettin T.S."/>
            <person name="Bentley S.D."/>
            <person name="Hothersall J."/>
            <person name="Stephens E."/>
            <person name="Thomas C.M."/>
            <person name="Parkhill J."/>
            <person name="Levy S.B."/>
            <person name="Rainey P.B."/>
            <person name="Thomson N.R."/>
        </authorList>
    </citation>
    <scope>NUCLEOTIDE SEQUENCE [LARGE SCALE GENOMIC DNA]</scope>
    <source>
        <strain evidence="3">SBW25</strain>
    </source>
</reference>
<feature type="region of interest" description="Disordered" evidence="1">
    <location>
        <begin position="1"/>
        <end position="33"/>
    </location>
</feature>
<dbReference type="HOGENOM" id="CLU_319075_0_0_6"/>
<dbReference type="Proteomes" id="UP001152918">
    <property type="component" value="Chromosome"/>
</dbReference>
<dbReference type="AlphaFoldDB" id="C3K0F0"/>
<reference evidence="2" key="2">
    <citation type="submission" date="2023-10" db="EMBL/GenBank/DDBJ databases">
        <authorList>
            <person name="Fortmann-Grote C."/>
        </authorList>
    </citation>
    <scope>NUCLEOTIDE SEQUENCE</scope>
    <source>
        <strain evidence="2">SBW25</strain>
    </source>
</reference>
<dbReference type="eggNOG" id="COG5492">
    <property type="taxonomic scope" value="Bacteria"/>
</dbReference>
<evidence type="ECO:0000313" key="2">
    <source>
        <dbReference type="EMBL" id="CAI2798565.1"/>
    </source>
</evidence>